<dbReference type="EMBL" id="VTPC01085812">
    <property type="protein sequence ID" value="KAF2886961.1"/>
    <property type="molecule type" value="Genomic_DNA"/>
</dbReference>
<accession>A0A8K0CKZ3</accession>
<reference evidence="1" key="1">
    <citation type="submission" date="2019-08" db="EMBL/GenBank/DDBJ databases">
        <title>The genome of the North American firefly Photinus pyralis.</title>
        <authorList>
            <consortium name="Photinus pyralis genome working group"/>
            <person name="Fallon T.R."/>
            <person name="Sander Lower S.E."/>
            <person name="Weng J.-K."/>
        </authorList>
    </citation>
    <scope>NUCLEOTIDE SEQUENCE</scope>
    <source>
        <strain evidence="1">TRF0915ILg1</strain>
        <tissue evidence="1">Whole body</tissue>
    </source>
</reference>
<dbReference type="AlphaFoldDB" id="A0A8K0CKZ3"/>
<organism evidence="1 2">
    <name type="scientific">Ignelater luminosus</name>
    <name type="common">Cucubano</name>
    <name type="synonym">Pyrophorus luminosus</name>
    <dbReference type="NCBI Taxonomy" id="2038154"/>
    <lineage>
        <taxon>Eukaryota</taxon>
        <taxon>Metazoa</taxon>
        <taxon>Ecdysozoa</taxon>
        <taxon>Arthropoda</taxon>
        <taxon>Hexapoda</taxon>
        <taxon>Insecta</taxon>
        <taxon>Pterygota</taxon>
        <taxon>Neoptera</taxon>
        <taxon>Endopterygota</taxon>
        <taxon>Coleoptera</taxon>
        <taxon>Polyphaga</taxon>
        <taxon>Elateriformia</taxon>
        <taxon>Elateroidea</taxon>
        <taxon>Elateridae</taxon>
        <taxon>Agrypninae</taxon>
        <taxon>Pyrophorini</taxon>
        <taxon>Ignelater</taxon>
    </lineage>
</organism>
<proteinExistence type="predicted"/>
<dbReference type="Proteomes" id="UP000801492">
    <property type="component" value="Unassembled WGS sequence"/>
</dbReference>
<comment type="caution">
    <text evidence="1">The sequence shown here is derived from an EMBL/GenBank/DDBJ whole genome shotgun (WGS) entry which is preliminary data.</text>
</comment>
<sequence length="149" mass="17325">MPRPKIENSETGKTSAENTRKAIYAVMKGELSKKSSCLKIWRSPTDPKLYQSTRLHHELNPKGERKLAFDLAIDNKCTCILERKQVSWEILVYWIHETEYRTIIKMSRVNYVKSGSRPPGVGTWGVSLEVGEENLKRCLRVQYRENEKL</sequence>
<evidence type="ECO:0000313" key="1">
    <source>
        <dbReference type="EMBL" id="KAF2886961.1"/>
    </source>
</evidence>
<gene>
    <name evidence="1" type="ORF">ILUMI_19212</name>
</gene>
<name>A0A8K0CKZ3_IGNLU</name>
<keyword evidence="2" id="KW-1185">Reference proteome</keyword>
<evidence type="ECO:0000313" key="2">
    <source>
        <dbReference type="Proteomes" id="UP000801492"/>
    </source>
</evidence>
<protein>
    <submittedName>
        <fullName evidence="1">Uncharacterized protein</fullName>
    </submittedName>
</protein>